<comment type="pathway">
    <text evidence="2">Glycan biosynthesis; alginate biosynthesis.</text>
</comment>
<keyword evidence="9" id="KW-1185">Reference proteome</keyword>
<evidence type="ECO:0000256" key="3">
    <source>
        <dbReference type="ARBA" id="ARBA00022679"/>
    </source>
</evidence>
<evidence type="ECO:0000256" key="1">
    <source>
        <dbReference type="ARBA" id="ARBA00004418"/>
    </source>
</evidence>
<evidence type="ECO:0000256" key="6">
    <source>
        <dbReference type="ARBA" id="ARBA00022841"/>
    </source>
</evidence>
<keyword evidence="5" id="KW-0574">Periplasm</keyword>
<dbReference type="GO" id="GO:0016740">
    <property type="term" value="F:transferase activity"/>
    <property type="evidence" value="ECO:0007669"/>
    <property type="project" value="UniProtKB-KW"/>
</dbReference>
<evidence type="ECO:0000313" key="9">
    <source>
        <dbReference type="Proteomes" id="UP000326354"/>
    </source>
</evidence>
<evidence type="ECO:0000256" key="2">
    <source>
        <dbReference type="ARBA" id="ARBA00005182"/>
    </source>
</evidence>
<dbReference type="OrthoDB" id="288614at2"/>
<dbReference type="GO" id="GO:0042597">
    <property type="term" value="C:periplasmic space"/>
    <property type="evidence" value="ECO:0007669"/>
    <property type="project" value="UniProtKB-SubCell"/>
</dbReference>
<accession>A0A5S9IPS0</accession>
<dbReference type="EMBL" id="AP019860">
    <property type="protein sequence ID" value="BBM85644.1"/>
    <property type="molecule type" value="Genomic_DNA"/>
</dbReference>
<evidence type="ECO:0000256" key="4">
    <source>
        <dbReference type="ARBA" id="ARBA00022729"/>
    </source>
</evidence>
<dbReference type="Proteomes" id="UP000326354">
    <property type="component" value="Chromosome"/>
</dbReference>
<dbReference type="AlphaFoldDB" id="A0A5S9IPS0"/>
<sequence length="375" mass="44360">MKKLPLKKKILFTFFVVLFTFVCLEIVARIAESFISSEATQQISIMKENPNNTGSYRVKENLHIVYNNRFTIKTNSHGMAWFEVKKTKRQGVKRIAFLGDSFTFGQWADNFERSFVGIFAKGISQFKSYEALNFGVGGYGFPDMFLLLQEKVMLFSPDYVVICTFNGNDFRDTYLGLNKYNIINGSCHWDEKNTAKKLGYTYRAKRKRFRKNFALYRLHRLYKKRRSRLESQSIFFDTLKVGRKFTYQSFWSQKPYSQIANKAKEESLSYLLKIYQFLQKRNIELLIVSIPFERQIYTKKLVGPDYDLSYPQKFIEKWSQPRSIKYLDLMPAIREIAWKEKKRLYLSGDNHFNNLGHEAAGKKIAEWFIKEVVQK</sequence>
<name>A0A5S9IPS0_UABAM</name>
<evidence type="ECO:0000313" key="8">
    <source>
        <dbReference type="EMBL" id="BBM85644.1"/>
    </source>
</evidence>
<dbReference type="GO" id="GO:0042121">
    <property type="term" value="P:alginic acid biosynthetic process"/>
    <property type="evidence" value="ECO:0007669"/>
    <property type="project" value="UniProtKB-KW"/>
</dbReference>
<keyword evidence="4" id="KW-0732">Signal</keyword>
<evidence type="ECO:0000256" key="5">
    <source>
        <dbReference type="ARBA" id="ARBA00022764"/>
    </source>
</evidence>
<gene>
    <name evidence="8" type="ORF">UABAM_04018</name>
</gene>
<organism evidence="8 9">
    <name type="scientific">Uabimicrobium amorphum</name>
    <dbReference type="NCBI Taxonomy" id="2596890"/>
    <lineage>
        <taxon>Bacteria</taxon>
        <taxon>Pseudomonadati</taxon>
        <taxon>Planctomycetota</taxon>
        <taxon>Candidatus Uabimicrobiia</taxon>
        <taxon>Candidatus Uabimicrobiales</taxon>
        <taxon>Candidatus Uabimicrobiaceae</taxon>
        <taxon>Candidatus Uabimicrobium</taxon>
    </lineage>
</organism>
<dbReference type="Pfam" id="PF16822">
    <property type="entry name" value="ALGX"/>
    <property type="match status" value="1"/>
</dbReference>
<dbReference type="KEGG" id="uam:UABAM_04018"/>
<feature type="domain" description="AlgX/AlgJ SGNH hydrolase-like" evidence="7">
    <location>
        <begin position="261"/>
        <end position="367"/>
    </location>
</feature>
<dbReference type="InterPro" id="IPR036514">
    <property type="entry name" value="SGNH_hydro_sf"/>
</dbReference>
<keyword evidence="3" id="KW-0808">Transferase</keyword>
<proteinExistence type="predicted"/>
<dbReference type="Gene3D" id="3.40.50.1110">
    <property type="entry name" value="SGNH hydrolase"/>
    <property type="match status" value="1"/>
</dbReference>
<protein>
    <recommendedName>
        <fullName evidence="7">AlgX/AlgJ SGNH hydrolase-like domain-containing protein</fullName>
    </recommendedName>
</protein>
<dbReference type="GO" id="GO:0016788">
    <property type="term" value="F:hydrolase activity, acting on ester bonds"/>
    <property type="evidence" value="ECO:0007669"/>
    <property type="project" value="UniProtKB-ARBA"/>
</dbReference>
<comment type="subcellular location">
    <subcellularLocation>
        <location evidence="1">Periplasm</location>
    </subcellularLocation>
</comment>
<evidence type="ECO:0000259" key="7">
    <source>
        <dbReference type="Pfam" id="PF16822"/>
    </source>
</evidence>
<dbReference type="InterPro" id="IPR031811">
    <property type="entry name" value="ALGX/ALGJ_SGNH-like"/>
</dbReference>
<dbReference type="RefSeq" id="WP_151969735.1">
    <property type="nucleotide sequence ID" value="NZ_AP019860.1"/>
</dbReference>
<dbReference type="SUPFAM" id="SSF52266">
    <property type="entry name" value="SGNH hydrolase"/>
    <property type="match status" value="1"/>
</dbReference>
<keyword evidence="6" id="KW-0016">Alginate biosynthesis</keyword>
<reference evidence="8 9" key="1">
    <citation type="submission" date="2019-08" db="EMBL/GenBank/DDBJ databases">
        <title>Complete genome sequence of Candidatus Uab amorphum.</title>
        <authorList>
            <person name="Shiratori T."/>
            <person name="Suzuki S."/>
            <person name="Kakizawa Y."/>
            <person name="Ishida K."/>
        </authorList>
    </citation>
    <scope>NUCLEOTIDE SEQUENCE [LARGE SCALE GENOMIC DNA]</scope>
    <source>
        <strain evidence="8 9">SRT547</strain>
    </source>
</reference>